<sequence>MLEHNRLFSDRKFIIQLDEATRCNRFTINPSIKTGTSKSKSEREKYYQTMHTCSQNTFKENQNIWYKYWKYHTQANFKIDFQKLVEQFGIECKPSKIEDIYTVFFFHVEMIITILPRPGDESAVENHAQNLCQELESARGSFLESMCDIPQAGVLDPKSKPSGHLQPAKSTMIKNLENQHQNKPSLIWNFLEPWMEKHYESLWAAEKMQSSAKLKTEFKFLLNSIFIISIDKISEKYRNLIPEVM</sequence>
<keyword evidence="3" id="KW-1185">Reference proteome</keyword>
<dbReference type="EnsemblFungi" id="PTTG_12455-t43_1">
    <property type="protein sequence ID" value="PTTG_12455-t43_1-p1"/>
    <property type="gene ID" value="PTTG_12455"/>
</dbReference>
<evidence type="ECO:0000313" key="1">
    <source>
        <dbReference type="EMBL" id="OAV97347.1"/>
    </source>
</evidence>
<gene>
    <name evidence="1" type="ORF">PTTG_12455</name>
</gene>
<evidence type="ECO:0000313" key="3">
    <source>
        <dbReference type="Proteomes" id="UP000005240"/>
    </source>
</evidence>
<proteinExistence type="predicted"/>
<dbReference type="OrthoDB" id="2518535at2759"/>
<dbReference type="Proteomes" id="UP000005240">
    <property type="component" value="Unassembled WGS sequence"/>
</dbReference>
<name>A0A180GWZ4_PUCT1</name>
<dbReference type="VEuPathDB" id="FungiDB:PTTG_12455"/>
<reference evidence="1" key="2">
    <citation type="submission" date="2016-05" db="EMBL/GenBank/DDBJ databases">
        <title>Comparative analysis highlights variable genome content of wheat rusts and divergence of the mating loci.</title>
        <authorList>
            <person name="Cuomo C.A."/>
            <person name="Bakkeren G."/>
            <person name="Szabo L."/>
            <person name="Khalil H."/>
            <person name="Joly D."/>
            <person name="Goldberg J."/>
            <person name="Young S."/>
            <person name="Zeng Q."/>
            <person name="Fellers J."/>
        </authorList>
    </citation>
    <scope>NUCLEOTIDE SEQUENCE [LARGE SCALE GENOMIC DNA]</scope>
    <source>
        <strain evidence="1">1-1 BBBD Race 1</strain>
    </source>
</reference>
<dbReference type="AlphaFoldDB" id="A0A180GWZ4"/>
<dbReference type="EMBL" id="ADAS02000013">
    <property type="protein sequence ID" value="OAV97347.1"/>
    <property type="molecule type" value="Genomic_DNA"/>
</dbReference>
<protein>
    <submittedName>
        <fullName evidence="1 2">Uncharacterized protein</fullName>
    </submittedName>
</protein>
<evidence type="ECO:0000313" key="2">
    <source>
        <dbReference type="EnsemblFungi" id="PTTG_12455-t43_1-p1"/>
    </source>
</evidence>
<reference evidence="2 3" key="3">
    <citation type="journal article" date="2017" name="G3 (Bethesda)">
        <title>Comparative analysis highlights variable genome content of wheat rusts and divergence of the mating loci.</title>
        <authorList>
            <person name="Cuomo C.A."/>
            <person name="Bakkeren G."/>
            <person name="Khalil H.B."/>
            <person name="Panwar V."/>
            <person name="Joly D."/>
            <person name="Linning R."/>
            <person name="Sakthikumar S."/>
            <person name="Song X."/>
            <person name="Adiconis X."/>
            <person name="Fan L."/>
            <person name="Goldberg J.M."/>
            <person name="Levin J.Z."/>
            <person name="Young S."/>
            <person name="Zeng Q."/>
            <person name="Anikster Y."/>
            <person name="Bruce M."/>
            <person name="Wang M."/>
            <person name="Yin C."/>
            <person name="McCallum B."/>
            <person name="Szabo L.J."/>
            <person name="Hulbert S."/>
            <person name="Chen X."/>
            <person name="Fellers J.P."/>
        </authorList>
    </citation>
    <scope>NUCLEOTIDE SEQUENCE</scope>
    <source>
        <strain evidence="2">isolate 1-1 / race 1 (BBBD)</strain>
        <strain evidence="3">Isolate 1-1 / race 1 (BBBD)</strain>
    </source>
</reference>
<accession>A0A180GWZ4</accession>
<reference evidence="1" key="1">
    <citation type="submission" date="2009-11" db="EMBL/GenBank/DDBJ databases">
        <authorList>
            <consortium name="The Broad Institute Genome Sequencing Platform"/>
            <person name="Ward D."/>
            <person name="Feldgarden M."/>
            <person name="Earl A."/>
            <person name="Young S.K."/>
            <person name="Zeng Q."/>
            <person name="Koehrsen M."/>
            <person name="Alvarado L."/>
            <person name="Berlin A."/>
            <person name="Bochicchio J."/>
            <person name="Borenstein D."/>
            <person name="Chapman S.B."/>
            <person name="Chen Z."/>
            <person name="Engels R."/>
            <person name="Freedman E."/>
            <person name="Gellesch M."/>
            <person name="Goldberg J."/>
            <person name="Griggs A."/>
            <person name="Gujja S."/>
            <person name="Heilman E."/>
            <person name="Heiman D."/>
            <person name="Hepburn T."/>
            <person name="Howarth C."/>
            <person name="Jen D."/>
            <person name="Larson L."/>
            <person name="Lewis B."/>
            <person name="Mehta T."/>
            <person name="Park D."/>
            <person name="Pearson M."/>
            <person name="Roberts A."/>
            <person name="Saif S."/>
            <person name="Shea T."/>
            <person name="Shenoy N."/>
            <person name="Sisk P."/>
            <person name="Stolte C."/>
            <person name="Sykes S."/>
            <person name="Thomson T."/>
            <person name="Walk T."/>
            <person name="White J."/>
            <person name="Yandava C."/>
            <person name="Izard J."/>
            <person name="Baranova O.V."/>
            <person name="Blanton J.M."/>
            <person name="Tanner A.C."/>
            <person name="Dewhirst F.E."/>
            <person name="Haas B."/>
            <person name="Nusbaum C."/>
            <person name="Birren B."/>
        </authorList>
    </citation>
    <scope>NUCLEOTIDE SEQUENCE [LARGE SCALE GENOMIC DNA]</scope>
    <source>
        <strain evidence="1">1-1 BBBD Race 1</strain>
    </source>
</reference>
<organism evidence="1">
    <name type="scientific">Puccinia triticina (isolate 1-1 / race 1 (BBBD))</name>
    <name type="common">Brown leaf rust fungus</name>
    <dbReference type="NCBI Taxonomy" id="630390"/>
    <lineage>
        <taxon>Eukaryota</taxon>
        <taxon>Fungi</taxon>
        <taxon>Dikarya</taxon>
        <taxon>Basidiomycota</taxon>
        <taxon>Pucciniomycotina</taxon>
        <taxon>Pucciniomycetes</taxon>
        <taxon>Pucciniales</taxon>
        <taxon>Pucciniaceae</taxon>
        <taxon>Puccinia</taxon>
    </lineage>
</organism>
<reference evidence="2" key="4">
    <citation type="submission" date="2025-05" db="UniProtKB">
        <authorList>
            <consortium name="EnsemblFungi"/>
        </authorList>
    </citation>
    <scope>IDENTIFICATION</scope>
    <source>
        <strain evidence="2">isolate 1-1 / race 1 (BBBD)</strain>
    </source>
</reference>